<dbReference type="AlphaFoldDB" id="A0A316ES14"/>
<gene>
    <name evidence="4" type="ORF">C7419_103648</name>
</gene>
<keyword evidence="1" id="KW-0285">Flavoprotein</keyword>
<evidence type="ECO:0000313" key="5">
    <source>
        <dbReference type="Proteomes" id="UP000245754"/>
    </source>
</evidence>
<dbReference type="Proteomes" id="UP000245754">
    <property type="component" value="Unassembled WGS sequence"/>
</dbReference>
<protein>
    <submittedName>
        <fullName evidence="4">Enoyl-[acyl-carrier protein] reductase II</fullName>
    </submittedName>
</protein>
<evidence type="ECO:0000256" key="3">
    <source>
        <dbReference type="ARBA" id="ARBA00023002"/>
    </source>
</evidence>
<name>A0A316ES14_9BURK</name>
<dbReference type="Gene3D" id="3.20.20.70">
    <property type="entry name" value="Aldolase class I"/>
    <property type="match status" value="1"/>
</dbReference>
<dbReference type="PANTHER" id="PTHR32332:SF20">
    <property type="entry name" value="2-NITROPROPANE DIOXYGENASE-LIKE PROTEIN"/>
    <property type="match status" value="1"/>
</dbReference>
<comment type="caution">
    <text evidence="4">The sequence shown here is derived from an EMBL/GenBank/DDBJ whole genome shotgun (WGS) entry which is preliminary data.</text>
</comment>
<proteinExistence type="predicted"/>
<keyword evidence="3" id="KW-0560">Oxidoreductase</keyword>
<dbReference type="InterPro" id="IPR004136">
    <property type="entry name" value="NMO"/>
</dbReference>
<organism evidence="4 5">
    <name type="scientific">Cupriavidus plantarum</name>
    <dbReference type="NCBI Taxonomy" id="942865"/>
    <lineage>
        <taxon>Bacteria</taxon>
        <taxon>Pseudomonadati</taxon>
        <taxon>Pseudomonadota</taxon>
        <taxon>Betaproteobacteria</taxon>
        <taxon>Burkholderiales</taxon>
        <taxon>Burkholderiaceae</taxon>
        <taxon>Cupriavidus</taxon>
    </lineage>
</organism>
<evidence type="ECO:0000256" key="1">
    <source>
        <dbReference type="ARBA" id="ARBA00022630"/>
    </source>
</evidence>
<dbReference type="CDD" id="cd04730">
    <property type="entry name" value="NPD_like"/>
    <property type="match status" value="1"/>
</dbReference>
<dbReference type="InterPro" id="IPR013785">
    <property type="entry name" value="Aldolase_TIM"/>
</dbReference>
<dbReference type="PANTHER" id="PTHR32332">
    <property type="entry name" value="2-NITROPROPANE DIOXYGENASE"/>
    <property type="match status" value="1"/>
</dbReference>
<keyword evidence="2" id="KW-0288">FMN</keyword>
<accession>A0A316ES14</accession>
<sequence length="318" mass="33193">MSFKTRITELLGIRYPIIQAGMSWASSSSRLAGEVSQAGGLGVIAAGPMRPDDLRQAIREVREITDAPFAVNVALYNKRAAEHLQIVLDERVPVLIASQGSPREHIARFQAAGVKWLHVVAHPDHARKAADAGVDGLVVVGGEAGGHPPPSGTSTLVLVRLIARAVNLPIVAGGGIADGAGVAAVLCLGADAAQLGTRFLLTPEASLHDAYKDKVLGAGVGDTTLVGWRGLPIRAVRNAFTAEYEAAEREGQPREALEALFGSRTLRMAAVDGDVEQGKVEAGQSAALIDELVPAATLVERIVAETHEAMANIAGLSR</sequence>
<evidence type="ECO:0000313" key="4">
    <source>
        <dbReference type="EMBL" id="PWK34329.1"/>
    </source>
</evidence>
<evidence type="ECO:0000256" key="2">
    <source>
        <dbReference type="ARBA" id="ARBA00022643"/>
    </source>
</evidence>
<dbReference type="SUPFAM" id="SSF51412">
    <property type="entry name" value="Inosine monophosphate dehydrogenase (IMPDH)"/>
    <property type="match status" value="1"/>
</dbReference>
<dbReference type="Pfam" id="PF03060">
    <property type="entry name" value="NMO"/>
    <property type="match status" value="2"/>
</dbReference>
<keyword evidence="5" id="KW-1185">Reference proteome</keyword>
<dbReference type="GO" id="GO:0018580">
    <property type="term" value="F:nitronate monooxygenase activity"/>
    <property type="evidence" value="ECO:0007669"/>
    <property type="project" value="InterPro"/>
</dbReference>
<dbReference type="EMBL" id="QGGT01000003">
    <property type="protein sequence ID" value="PWK34329.1"/>
    <property type="molecule type" value="Genomic_DNA"/>
</dbReference>
<dbReference type="RefSeq" id="WP_109584351.1">
    <property type="nucleotide sequence ID" value="NZ_QGGT01000003.1"/>
</dbReference>
<reference evidence="4 5" key="1">
    <citation type="submission" date="2018-05" db="EMBL/GenBank/DDBJ databases">
        <title>Genomic Encyclopedia of Type Strains, Phase IV (KMG-V): Genome sequencing to study the core and pangenomes of soil and plant-associated prokaryotes.</title>
        <authorList>
            <person name="Whitman W."/>
        </authorList>
    </citation>
    <scope>NUCLEOTIDE SEQUENCE [LARGE SCALE GENOMIC DNA]</scope>
    <source>
        <strain evidence="4 5">SLV-132</strain>
    </source>
</reference>